<feature type="domain" description="Cytidyltransferase-like" evidence="8">
    <location>
        <begin position="33"/>
        <end position="130"/>
    </location>
</feature>
<dbReference type="Pfam" id="PF01467">
    <property type="entry name" value="CTP_transf_like"/>
    <property type="match status" value="1"/>
</dbReference>
<dbReference type="RefSeq" id="WP_168037375.1">
    <property type="nucleotide sequence ID" value="NZ_JAATJH010000003.1"/>
</dbReference>
<dbReference type="InterPro" id="IPR004821">
    <property type="entry name" value="Cyt_trans-like"/>
</dbReference>
<keyword evidence="9" id="KW-0418">Kinase</keyword>
<evidence type="ECO:0000256" key="6">
    <source>
        <dbReference type="ARBA" id="ARBA00023277"/>
    </source>
</evidence>
<keyword evidence="5" id="KW-0067">ATP-binding</keyword>
<evidence type="ECO:0000256" key="2">
    <source>
        <dbReference type="ARBA" id="ARBA00022679"/>
    </source>
</evidence>
<evidence type="ECO:0000256" key="7">
    <source>
        <dbReference type="ARBA" id="ARBA00047428"/>
    </source>
</evidence>
<dbReference type="NCBIfam" id="TIGR00125">
    <property type="entry name" value="cyt_tran_rel"/>
    <property type="match status" value="1"/>
</dbReference>
<reference evidence="9 10" key="1">
    <citation type="submission" date="2020-03" db="EMBL/GenBank/DDBJ databases">
        <title>Genomic Encyclopedia of Type Strains, Phase IV (KMG-IV): sequencing the most valuable type-strain genomes for metagenomic binning, comparative biology and taxonomic classification.</title>
        <authorList>
            <person name="Goeker M."/>
        </authorList>
    </citation>
    <scope>NUCLEOTIDE SEQUENCE [LARGE SCALE GENOMIC DNA]</scope>
    <source>
        <strain evidence="9 10">DSM 105096</strain>
    </source>
</reference>
<sequence>MTPAELVQDKLLSLKDLSMRRCGWRVYDQPTVFTNGVFDLIHPGHLQYLEEAAGLGMRMIVGVNSDASVKRLKGDSRPVMPLEARMRLLAGLFYVDGVIAFDEDTPLELIKVLNPDILVKGGDYTVDTIVGAEEVQARGGVVRVLSFREGESTSGVIGRIRGLG</sequence>
<keyword evidence="4" id="KW-0547">Nucleotide-binding</keyword>
<comment type="caution">
    <text evidence="9">The sequence shown here is derived from an EMBL/GenBank/DDBJ whole genome shotgun (WGS) entry which is preliminary data.</text>
</comment>
<keyword evidence="6" id="KW-0119">Carbohydrate metabolism</keyword>
<accession>A0ABX0XBF7</accession>
<dbReference type="Gene3D" id="3.40.50.620">
    <property type="entry name" value="HUPs"/>
    <property type="match status" value="1"/>
</dbReference>
<dbReference type="EC" id="2.7.7.70" evidence="1"/>
<evidence type="ECO:0000256" key="3">
    <source>
        <dbReference type="ARBA" id="ARBA00022695"/>
    </source>
</evidence>
<protein>
    <recommendedName>
        <fullName evidence="1">D-glycero-beta-D-manno-heptose 1-phosphate adenylyltransferase</fullName>
        <ecNumber evidence="1">2.7.7.70</ecNumber>
    </recommendedName>
</protein>
<dbReference type="NCBIfam" id="TIGR02199">
    <property type="entry name" value="rfaE_dom_II"/>
    <property type="match status" value="1"/>
</dbReference>
<dbReference type="GO" id="GO:0016779">
    <property type="term" value="F:nucleotidyltransferase activity"/>
    <property type="evidence" value="ECO:0007669"/>
    <property type="project" value="UniProtKB-KW"/>
</dbReference>
<evidence type="ECO:0000256" key="4">
    <source>
        <dbReference type="ARBA" id="ARBA00022741"/>
    </source>
</evidence>
<keyword evidence="3 9" id="KW-0548">Nucleotidyltransferase</keyword>
<dbReference type="EMBL" id="JAATJH010000003">
    <property type="protein sequence ID" value="NJC26606.1"/>
    <property type="molecule type" value="Genomic_DNA"/>
</dbReference>
<dbReference type="Proteomes" id="UP000770785">
    <property type="component" value="Unassembled WGS sequence"/>
</dbReference>
<dbReference type="InterPro" id="IPR014729">
    <property type="entry name" value="Rossmann-like_a/b/a_fold"/>
</dbReference>
<proteinExistence type="predicted"/>
<dbReference type="SUPFAM" id="SSF52374">
    <property type="entry name" value="Nucleotidylyl transferase"/>
    <property type="match status" value="1"/>
</dbReference>
<dbReference type="PANTHER" id="PTHR43793">
    <property type="entry name" value="FAD SYNTHASE"/>
    <property type="match status" value="1"/>
</dbReference>
<evidence type="ECO:0000313" key="10">
    <source>
        <dbReference type="Proteomes" id="UP000770785"/>
    </source>
</evidence>
<evidence type="ECO:0000259" key="8">
    <source>
        <dbReference type="Pfam" id="PF01467"/>
    </source>
</evidence>
<evidence type="ECO:0000256" key="5">
    <source>
        <dbReference type="ARBA" id="ARBA00022840"/>
    </source>
</evidence>
<name>A0ABX0XBF7_9BACT</name>
<dbReference type="PANTHER" id="PTHR43793:SF2">
    <property type="entry name" value="BIFUNCTIONAL PROTEIN HLDE"/>
    <property type="match status" value="1"/>
</dbReference>
<comment type="catalytic activity">
    <reaction evidence="7">
        <text>D-glycero-beta-D-manno-heptose 1-phosphate + ATP + H(+) = ADP-D-glycero-beta-D-manno-heptose + diphosphate</text>
        <dbReference type="Rhea" id="RHEA:27465"/>
        <dbReference type="ChEBI" id="CHEBI:15378"/>
        <dbReference type="ChEBI" id="CHEBI:30616"/>
        <dbReference type="ChEBI" id="CHEBI:33019"/>
        <dbReference type="ChEBI" id="CHEBI:59967"/>
        <dbReference type="ChEBI" id="CHEBI:61593"/>
        <dbReference type="EC" id="2.7.7.70"/>
    </reaction>
</comment>
<dbReference type="InterPro" id="IPR011914">
    <property type="entry name" value="RfaE_dom_II"/>
</dbReference>
<dbReference type="GO" id="GO:0033785">
    <property type="term" value="F:heptose 7-phosphate kinase activity"/>
    <property type="evidence" value="ECO:0007669"/>
    <property type="project" value="UniProtKB-EC"/>
</dbReference>
<organism evidence="9 10">
    <name type="scientific">Neolewinella antarctica</name>
    <dbReference type="NCBI Taxonomy" id="442734"/>
    <lineage>
        <taxon>Bacteria</taxon>
        <taxon>Pseudomonadati</taxon>
        <taxon>Bacteroidota</taxon>
        <taxon>Saprospiria</taxon>
        <taxon>Saprospirales</taxon>
        <taxon>Lewinellaceae</taxon>
        <taxon>Neolewinella</taxon>
    </lineage>
</organism>
<evidence type="ECO:0000256" key="1">
    <source>
        <dbReference type="ARBA" id="ARBA00012519"/>
    </source>
</evidence>
<gene>
    <name evidence="9" type="ORF">GGR27_002116</name>
</gene>
<keyword evidence="10" id="KW-1185">Reference proteome</keyword>
<dbReference type="InterPro" id="IPR050385">
    <property type="entry name" value="Archaeal_FAD_synthase"/>
</dbReference>
<evidence type="ECO:0000313" key="9">
    <source>
        <dbReference type="EMBL" id="NJC26606.1"/>
    </source>
</evidence>
<keyword evidence="2 9" id="KW-0808">Transferase</keyword>